<feature type="region of interest" description="Disordered" evidence="1">
    <location>
        <begin position="132"/>
        <end position="162"/>
    </location>
</feature>
<reference evidence="2 3" key="1">
    <citation type="submission" date="2018-03" db="EMBL/GenBank/DDBJ databases">
        <title>Chitinolytic properties of Streptosporangium nondiastaticum TBG75A20.</title>
        <authorList>
            <person name="Gayathri V."/>
            <person name="Shiburaj S."/>
        </authorList>
    </citation>
    <scope>NUCLEOTIDE SEQUENCE [LARGE SCALE GENOMIC DNA]</scope>
    <source>
        <strain evidence="2 3">TBG75A20</strain>
    </source>
</reference>
<protein>
    <submittedName>
        <fullName evidence="2">PE-PGRS family protein</fullName>
    </submittedName>
</protein>
<comment type="caution">
    <text evidence="2">The sequence shown here is derived from an EMBL/GenBank/DDBJ whole genome shotgun (WGS) entry which is preliminary data.</text>
</comment>
<feature type="compositionally biased region" description="Acidic residues" evidence="1">
    <location>
        <begin position="335"/>
        <end position="348"/>
    </location>
</feature>
<evidence type="ECO:0000313" key="2">
    <source>
        <dbReference type="EMBL" id="PSJ25777.1"/>
    </source>
</evidence>
<accession>A0A9X7PFC9</accession>
<evidence type="ECO:0000256" key="1">
    <source>
        <dbReference type="SAM" id="MobiDB-lite"/>
    </source>
</evidence>
<proteinExistence type="predicted"/>
<keyword evidence="3" id="KW-1185">Reference proteome</keyword>
<dbReference type="InterPro" id="IPR045998">
    <property type="entry name" value="DUF5954"/>
</dbReference>
<dbReference type="OrthoDB" id="3450280at2"/>
<organism evidence="2 3">
    <name type="scientific">Streptosporangium nondiastaticum</name>
    <dbReference type="NCBI Taxonomy" id="35764"/>
    <lineage>
        <taxon>Bacteria</taxon>
        <taxon>Bacillati</taxon>
        <taxon>Actinomycetota</taxon>
        <taxon>Actinomycetes</taxon>
        <taxon>Streptosporangiales</taxon>
        <taxon>Streptosporangiaceae</taxon>
        <taxon>Streptosporangium</taxon>
    </lineage>
</organism>
<dbReference type="Proteomes" id="UP000242427">
    <property type="component" value="Unassembled WGS sequence"/>
</dbReference>
<dbReference type="Pfam" id="PF19379">
    <property type="entry name" value="DUF5954"/>
    <property type="match status" value="1"/>
</dbReference>
<dbReference type="EMBL" id="PXWG01000102">
    <property type="protein sequence ID" value="PSJ25777.1"/>
    <property type="molecule type" value="Genomic_DNA"/>
</dbReference>
<gene>
    <name evidence="2" type="ORF">B7P34_26305</name>
</gene>
<name>A0A9X7PFC9_9ACTN</name>
<sequence>MSDHSERVPGYRQIRMAAPDAPVAALADEEAWRARDAYPGILGGGGPVFGVAREREEGGWEVLTRFADPAPQDARDTMAALFRLAARDAEASGDEGARDEFLAAAGRLDWEAVDEMTVQGVRHRVVRAEQFIRTGPDGPEPPRPSDPDPAPAGRSHEVPDPVRGMVIDTLTATGMSEGILKVELLSLVRGPGGTPADVRAESLRAASTHPGGVLLPVSYMIAERSGDDEWEPVTGGCHTPQGARDALALDLRVMAPVLRGLDEAGREEYARAADRLDEERGPEAEVAGRGFRVVRIERLVRVGPDGPEGPRPSDHDPQPPVMVHDQQLREQGLVSDDEDDEDGEDAETCPEVREMMALAEKERERRRRVEEAG</sequence>
<dbReference type="AlphaFoldDB" id="A0A9X7PFC9"/>
<feature type="region of interest" description="Disordered" evidence="1">
    <location>
        <begin position="301"/>
        <end position="353"/>
    </location>
</feature>
<feature type="compositionally biased region" description="Pro residues" evidence="1">
    <location>
        <begin position="138"/>
        <end position="150"/>
    </location>
</feature>
<evidence type="ECO:0000313" key="3">
    <source>
        <dbReference type="Proteomes" id="UP000242427"/>
    </source>
</evidence>
<dbReference type="RefSeq" id="WP_106680472.1">
    <property type="nucleotide sequence ID" value="NZ_PXWG01000102.1"/>
</dbReference>